<keyword evidence="4 6" id="KW-1133">Transmembrane helix</keyword>
<evidence type="ECO:0000313" key="8">
    <source>
        <dbReference type="Proteomes" id="UP000005845"/>
    </source>
</evidence>
<proteinExistence type="predicted"/>
<feature type="transmembrane region" description="Helical" evidence="6">
    <location>
        <begin position="162"/>
        <end position="186"/>
    </location>
</feature>
<keyword evidence="2" id="KW-1003">Cell membrane</keyword>
<dbReference type="EMBL" id="BAFC01000128">
    <property type="protein sequence ID" value="GAB41450.1"/>
    <property type="molecule type" value="Genomic_DNA"/>
</dbReference>
<evidence type="ECO:0000256" key="3">
    <source>
        <dbReference type="ARBA" id="ARBA00022692"/>
    </source>
</evidence>
<reference evidence="7 8" key="1">
    <citation type="submission" date="2012-02" db="EMBL/GenBank/DDBJ databases">
        <title>Whole genome shotgun sequence of Gordonia sputi NBRC 100414.</title>
        <authorList>
            <person name="Yoshida I."/>
            <person name="Hosoyama A."/>
            <person name="Tsuchikane K."/>
            <person name="Katsumata H."/>
            <person name="Yamazaki S."/>
            <person name="Fujita N."/>
        </authorList>
    </citation>
    <scope>NUCLEOTIDE SEQUENCE [LARGE SCALE GENOMIC DNA]</scope>
    <source>
        <strain evidence="7 8">NBRC 100414</strain>
    </source>
</reference>
<feature type="transmembrane region" description="Helical" evidence="6">
    <location>
        <begin position="198"/>
        <end position="219"/>
    </location>
</feature>
<evidence type="ECO:0000256" key="1">
    <source>
        <dbReference type="ARBA" id="ARBA00004651"/>
    </source>
</evidence>
<keyword evidence="5 6" id="KW-0472">Membrane</keyword>
<evidence type="ECO:0000256" key="5">
    <source>
        <dbReference type="ARBA" id="ARBA00023136"/>
    </source>
</evidence>
<dbReference type="Pfam" id="PF01810">
    <property type="entry name" value="LysE"/>
    <property type="match status" value="1"/>
</dbReference>
<organism evidence="7 8">
    <name type="scientific">Gordonia sputi NBRC 100414</name>
    <dbReference type="NCBI Taxonomy" id="1089453"/>
    <lineage>
        <taxon>Bacteria</taxon>
        <taxon>Bacillati</taxon>
        <taxon>Actinomycetota</taxon>
        <taxon>Actinomycetes</taxon>
        <taxon>Mycobacteriales</taxon>
        <taxon>Gordoniaceae</taxon>
        <taxon>Gordonia</taxon>
    </lineage>
</organism>
<feature type="transmembrane region" description="Helical" evidence="6">
    <location>
        <begin position="42"/>
        <end position="69"/>
    </location>
</feature>
<gene>
    <name evidence="7" type="ORF">GOSPT_130_00260</name>
</gene>
<dbReference type="GO" id="GO:0005886">
    <property type="term" value="C:plasma membrane"/>
    <property type="evidence" value="ECO:0007669"/>
    <property type="project" value="UniProtKB-SubCell"/>
</dbReference>
<name>H5U6U2_9ACTN</name>
<accession>H5U6U2</accession>
<feature type="transmembrane region" description="Helical" evidence="6">
    <location>
        <begin position="124"/>
        <end position="150"/>
    </location>
</feature>
<protein>
    <recommendedName>
        <fullName evidence="9">Amino acid efflux protein</fullName>
    </recommendedName>
</protein>
<keyword evidence="8" id="KW-1185">Reference proteome</keyword>
<dbReference type="InterPro" id="IPR001123">
    <property type="entry name" value="LeuE-type"/>
</dbReference>
<sequence length="220" mass="21704">MSVIHALTLGLVAGFGIAMPLGAIGVMLMLEGAERGVRSALEAAAGVATVDAVYAAAATTFGAAIAPFISRLGPYPGIVGGSVLLLVGAHAIFRAHSTSSRAQSTSSRAQSTSSRAQSTKGHRYLMFVGLTAMNPATLIYFASIAVPAVALPSGGHISGCGAALFVAGVGLGSLLWQAVLAIAGAAAGTRITGSGRRLTIIAGNAVVALLGVSLIAASLH</sequence>
<dbReference type="Proteomes" id="UP000005845">
    <property type="component" value="Unassembled WGS sequence"/>
</dbReference>
<feature type="transmembrane region" description="Helical" evidence="6">
    <location>
        <begin position="75"/>
        <end position="93"/>
    </location>
</feature>
<comment type="caution">
    <text evidence="7">The sequence shown here is derived from an EMBL/GenBank/DDBJ whole genome shotgun (WGS) entry which is preliminary data.</text>
</comment>
<dbReference type="AlphaFoldDB" id="H5U6U2"/>
<comment type="subcellular location">
    <subcellularLocation>
        <location evidence="1">Cell membrane</location>
        <topology evidence="1">Multi-pass membrane protein</topology>
    </subcellularLocation>
</comment>
<evidence type="ECO:0000256" key="2">
    <source>
        <dbReference type="ARBA" id="ARBA00022475"/>
    </source>
</evidence>
<dbReference type="GO" id="GO:0006865">
    <property type="term" value="P:amino acid transport"/>
    <property type="evidence" value="ECO:0007669"/>
    <property type="project" value="InterPro"/>
</dbReference>
<evidence type="ECO:0008006" key="9">
    <source>
        <dbReference type="Google" id="ProtNLM"/>
    </source>
</evidence>
<dbReference type="eggNOG" id="COG1280">
    <property type="taxonomic scope" value="Bacteria"/>
</dbReference>
<dbReference type="RefSeq" id="WP_005208924.1">
    <property type="nucleotide sequence ID" value="NZ_BAFC01000128.1"/>
</dbReference>
<evidence type="ECO:0000256" key="4">
    <source>
        <dbReference type="ARBA" id="ARBA00022989"/>
    </source>
</evidence>
<evidence type="ECO:0000313" key="7">
    <source>
        <dbReference type="EMBL" id="GAB41450.1"/>
    </source>
</evidence>
<feature type="transmembrane region" description="Helical" evidence="6">
    <location>
        <begin position="6"/>
        <end position="30"/>
    </location>
</feature>
<evidence type="ECO:0000256" key="6">
    <source>
        <dbReference type="SAM" id="Phobius"/>
    </source>
</evidence>
<keyword evidence="3 6" id="KW-0812">Transmembrane</keyword>